<evidence type="ECO:0000256" key="4">
    <source>
        <dbReference type="ARBA" id="ARBA00022833"/>
    </source>
</evidence>
<dbReference type="InterPro" id="IPR017226">
    <property type="entry name" value="BHMT-like"/>
</dbReference>
<dbReference type="EMBL" id="CAEZTS010000023">
    <property type="protein sequence ID" value="CAB4571387.1"/>
    <property type="molecule type" value="Genomic_DNA"/>
</dbReference>
<gene>
    <name evidence="6" type="ORF">UFOPK1722_00406</name>
</gene>
<keyword evidence="2" id="KW-0808">Transferase</keyword>
<sequence length="296" mass="30849">MTVSITVLDGGLSTALEEVGADIGGPLWTARAILESPDLLEEAHRRFVNAGATVITTASYQCGAHEFARLGLSDRDARRALASTVDVARRATAGTDARVAASVGPFGAVLADGSEYTGRYDVSWEVVERYHREKLEVLVDAGADLLAVETIPLAAEARLVAGILEDLGAPPAWFSFGVDPNRLTYGGDDVGVAVTAVAGYAHLVAVGVNCTHPNVIDEIIDLVGANAPGVPLVAYPNLGRSWNADIRQWSGEISDPFAPDRVAHWAGRGVTMIGGCCGVGPADIARLVATVTPPVT</sequence>
<dbReference type="PROSITE" id="PS50970">
    <property type="entry name" value="HCY"/>
    <property type="match status" value="1"/>
</dbReference>
<keyword evidence="3" id="KW-0479">Metal-binding</keyword>
<dbReference type="NCBIfam" id="NF007020">
    <property type="entry name" value="PRK09485.1"/>
    <property type="match status" value="1"/>
</dbReference>
<dbReference type="Pfam" id="PF02574">
    <property type="entry name" value="S-methyl_trans"/>
    <property type="match status" value="1"/>
</dbReference>
<evidence type="ECO:0000256" key="3">
    <source>
        <dbReference type="ARBA" id="ARBA00022723"/>
    </source>
</evidence>
<dbReference type="SUPFAM" id="SSF82282">
    <property type="entry name" value="Homocysteine S-methyltransferase"/>
    <property type="match status" value="1"/>
</dbReference>
<dbReference type="PANTHER" id="PTHR46015">
    <property type="entry name" value="ZGC:172121"/>
    <property type="match status" value="1"/>
</dbReference>
<evidence type="ECO:0000256" key="1">
    <source>
        <dbReference type="ARBA" id="ARBA00022603"/>
    </source>
</evidence>
<keyword evidence="1" id="KW-0489">Methyltransferase</keyword>
<keyword evidence="4" id="KW-0862">Zinc</keyword>
<organism evidence="6">
    <name type="scientific">freshwater metagenome</name>
    <dbReference type="NCBI Taxonomy" id="449393"/>
    <lineage>
        <taxon>unclassified sequences</taxon>
        <taxon>metagenomes</taxon>
        <taxon>ecological metagenomes</taxon>
    </lineage>
</organism>
<dbReference type="PIRSF" id="PIRSF037505">
    <property type="entry name" value="Betaine_HMT"/>
    <property type="match status" value="1"/>
</dbReference>
<dbReference type="GO" id="GO:0009086">
    <property type="term" value="P:methionine biosynthetic process"/>
    <property type="evidence" value="ECO:0007669"/>
    <property type="project" value="InterPro"/>
</dbReference>
<name>A0A6J6E5B6_9ZZZZ</name>
<accession>A0A6J6E5B6</accession>
<evidence type="ECO:0000259" key="5">
    <source>
        <dbReference type="PROSITE" id="PS50970"/>
    </source>
</evidence>
<dbReference type="GO" id="GO:0033528">
    <property type="term" value="P:S-methylmethionine cycle"/>
    <property type="evidence" value="ECO:0007669"/>
    <property type="project" value="TreeGrafter"/>
</dbReference>
<dbReference type="InterPro" id="IPR051486">
    <property type="entry name" value="Hcy_S-methyltransferase"/>
</dbReference>
<evidence type="ECO:0000256" key="2">
    <source>
        <dbReference type="ARBA" id="ARBA00022679"/>
    </source>
</evidence>
<proteinExistence type="predicted"/>
<dbReference type="InterPro" id="IPR036589">
    <property type="entry name" value="HCY_dom_sf"/>
</dbReference>
<dbReference type="AlphaFoldDB" id="A0A6J6E5B6"/>
<protein>
    <submittedName>
        <fullName evidence="6">Unannotated protein</fullName>
    </submittedName>
</protein>
<dbReference type="InterPro" id="IPR003726">
    <property type="entry name" value="HCY_dom"/>
</dbReference>
<feature type="domain" description="Hcy-binding" evidence="5">
    <location>
        <begin position="1"/>
        <end position="291"/>
    </location>
</feature>
<evidence type="ECO:0000313" key="6">
    <source>
        <dbReference type="EMBL" id="CAB4571387.1"/>
    </source>
</evidence>
<dbReference type="GO" id="GO:0008898">
    <property type="term" value="F:S-adenosylmethionine-homocysteine S-methyltransferase activity"/>
    <property type="evidence" value="ECO:0007669"/>
    <property type="project" value="TreeGrafter"/>
</dbReference>
<dbReference type="Gene3D" id="3.20.20.330">
    <property type="entry name" value="Homocysteine-binding-like domain"/>
    <property type="match status" value="1"/>
</dbReference>
<dbReference type="PANTHER" id="PTHR46015:SF1">
    <property type="entry name" value="HOMOCYSTEINE S-METHYLTRANSFERASE-LIKE ISOFORM 1"/>
    <property type="match status" value="1"/>
</dbReference>
<dbReference type="GO" id="GO:0008270">
    <property type="term" value="F:zinc ion binding"/>
    <property type="evidence" value="ECO:0007669"/>
    <property type="project" value="InterPro"/>
</dbReference>
<dbReference type="GO" id="GO:0032259">
    <property type="term" value="P:methylation"/>
    <property type="evidence" value="ECO:0007669"/>
    <property type="project" value="UniProtKB-KW"/>
</dbReference>
<reference evidence="6" key="1">
    <citation type="submission" date="2020-05" db="EMBL/GenBank/DDBJ databases">
        <authorList>
            <person name="Chiriac C."/>
            <person name="Salcher M."/>
            <person name="Ghai R."/>
            <person name="Kavagutti S V."/>
        </authorList>
    </citation>
    <scope>NUCLEOTIDE SEQUENCE</scope>
</reference>